<proteinExistence type="predicted"/>
<feature type="region of interest" description="Disordered" evidence="1">
    <location>
        <begin position="1"/>
        <end position="50"/>
    </location>
</feature>
<dbReference type="GeneID" id="28979272"/>
<organism evidence="2 3">
    <name type="scientific">Rhodotorula graminis (strain WP1)</name>
    <dbReference type="NCBI Taxonomy" id="578459"/>
    <lineage>
        <taxon>Eukaryota</taxon>
        <taxon>Fungi</taxon>
        <taxon>Dikarya</taxon>
        <taxon>Basidiomycota</taxon>
        <taxon>Pucciniomycotina</taxon>
        <taxon>Microbotryomycetes</taxon>
        <taxon>Sporidiobolales</taxon>
        <taxon>Sporidiobolaceae</taxon>
        <taxon>Rhodotorula</taxon>
    </lineage>
</organism>
<dbReference type="Proteomes" id="UP000053890">
    <property type="component" value="Unassembled WGS sequence"/>
</dbReference>
<sequence length="96" mass="10622">MMRTRRTKARRPSRSPSPSSERSSRSICPRARRPGLQVRPEEASRGSGRALAPLRLSRMCAAGSGLARLVSPSRQRPALALQHEPLFATQSPFLLF</sequence>
<gene>
    <name evidence="2" type="ORF">RHOBADRAFT_65941</name>
</gene>
<feature type="compositionally biased region" description="Basic residues" evidence="1">
    <location>
        <begin position="1"/>
        <end position="13"/>
    </location>
</feature>
<evidence type="ECO:0000313" key="3">
    <source>
        <dbReference type="Proteomes" id="UP000053890"/>
    </source>
</evidence>
<evidence type="ECO:0000313" key="2">
    <source>
        <dbReference type="EMBL" id="KPV78559.1"/>
    </source>
</evidence>
<dbReference type="EMBL" id="KQ474073">
    <property type="protein sequence ID" value="KPV78559.1"/>
    <property type="molecule type" value="Genomic_DNA"/>
</dbReference>
<name>A0A194SD70_RHOGW</name>
<keyword evidence="3" id="KW-1185">Reference proteome</keyword>
<dbReference type="RefSeq" id="XP_018274608.1">
    <property type="nucleotide sequence ID" value="XM_018418825.1"/>
</dbReference>
<evidence type="ECO:0000256" key="1">
    <source>
        <dbReference type="SAM" id="MobiDB-lite"/>
    </source>
</evidence>
<feature type="non-terminal residue" evidence="2">
    <location>
        <position position="96"/>
    </location>
</feature>
<accession>A0A194SD70</accession>
<protein>
    <submittedName>
        <fullName evidence="2">Uncharacterized protein</fullName>
    </submittedName>
</protein>
<reference evidence="2 3" key="1">
    <citation type="journal article" date="2015" name="Front. Microbiol.">
        <title>Genome sequence of the plant growth promoting endophytic yeast Rhodotorula graminis WP1.</title>
        <authorList>
            <person name="Firrincieli A."/>
            <person name="Otillar R."/>
            <person name="Salamov A."/>
            <person name="Schmutz J."/>
            <person name="Khan Z."/>
            <person name="Redman R.S."/>
            <person name="Fleck N.D."/>
            <person name="Lindquist E."/>
            <person name="Grigoriev I.V."/>
            <person name="Doty S.L."/>
        </authorList>
    </citation>
    <scope>NUCLEOTIDE SEQUENCE [LARGE SCALE GENOMIC DNA]</scope>
    <source>
        <strain evidence="2 3">WP1</strain>
    </source>
</reference>
<dbReference type="AlphaFoldDB" id="A0A194SD70"/>